<evidence type="ECO:0000256" key="5">
    <source>
        <dbReference type="PROSITE-ProRule" id="PRU00103"/>
    </source>
</evidence>
<reference evidence="8" key="3">
    <citation type="submission" date="2025-07" db="EMBL/GenBank/DDBJ databases">
        <authorList>
            <consortium name="NCBI Genome Project"/>
        </authorList>
    </citation>
    <scope>NUCLEOTIDE SEQUENCE</scope>
    <source>
        <strain evidence="8">CBS432</strain>
    </source>
</reference>
<keyword evidence="4" id="KW-0472">Membrane</keyword>
<dbReference type="OrthoDB" id="5574975at2759"/>
<dbReference type="InterPro" id="IPR011989">
    <property type="entry name" value="ARM-like"/>
</dbReference>
<evidence type="ECO:0000256" key="4">
    <source>
        <dbReference type="ARBA" id="ARBA00023136"/>
    </source>
</evidence>
<reference evidence="8" key="2">
    <citation type="submission" date="2020-01" db="EMBL/GenBank/DDBJ databases">
        <title>Population-level Yeast Reference Genomes.</title>
        <authorList>
            <person name="Yue J.-X."/>
        </authorList>
    </citation>
    <scope>NUCLEOTIDE SEQUENCE</scope>
    <source>
        <strain evidence="8">CBS432</strain>
    </source>
</reference>
<comment type="subcellular location">
    <subcellularLocation>
        <location evidence="1">Endomembrane system</location>
    </subcellularLocation>
</comment>
<dbReference type="SUPFAM" id="SSF48371">
    <property type="entry name" value="ARM repeat"/>
    <property type="match status" value="1"/>
</dbReference>
<dbReference type="VEuPathDB" id="FungiDB:SPAR_L03950"/>
<dbReference type="AlphaFoldDB" id="A0A8B8UWH6"/>
<dbReference type="GO" id="GO:0070772">
    <property type="term" value="C:PAS complex"/>
    <property type="evidence" value="ECO:0007669"/>
    <property type="project" value="InterPro"/>
</dbReference>
<dbReference type="GO" id="GO:0000329">
    <property type="term" value="C:fungal-type vacuole membrane"/>
    <property type="evidence" value="ECO:0007669"/>
    <property type="project" value="TreeGrafter"/>
</dbReference>
<dbReference type="PANTHER" id="PTHR16023">
    <property type="entry name" value="TAX1 BINDING PROTEIN-RELATED"/>
    <property type="match status" value="1"/>
</dbReference>
<dbReference type="FunFam" id="1.25.10.10:FF:000738">
    <property type="entry name" value="VAC14p Enzyme regulator"/>
    <property type="match status" value="1"/>
</dbReference>
<protein>
    <submittedName>
        <fullName evidence="8">Vac14p</fullName>
    </submittedName>
</protein>
<evidence type="ECO:0000256" key="6">
    <source>
        <dbReference type="SAM" id="MobiDB-lite"/>
    </source>
</evidence>
<dbReference type="InterPro" id="IPR021841">
    <property type="entry name" value="VAC14_Fig4p-bd"/>
</dbReference>
<dbReference type="PANTHER" id="PTHR16023:SF0">
    <property type="entry name" value="PROTEIN VAC14 HOMOLOG"/>
    <property type="match status" value="1"/>
</dbReference>
<dbReference type="Pfam" id="PF11916">
    <property type="entry name" value="Vac14_Fig4_bd"/>
    <property type="match status" value="1"/>
</dbReference>
<sequence length="880" mass="99789">MEKSIAKGLSDKLYEKRKAAALELEKLVKQCVLEGDYDRIDKIIDELCRDYAYALHQPMARNAGLMGLAATAIALGINDVGRYLRNILPPVLACFGDQNDQVRFYACESLYNIAKIAKGEILVYFNEIFDVLCKISADTENSVRGAAELLDRLIKDIVAERASNYISIVNNGSHGLLPAIKTDPISGDVYQEEYEQDNQLAFSLPKFIPLLTERIYAINPDTRVFLVDWLKVLLNTPGLELISYLPSFLGGLFTFLGDSHKDVRTVTHTLMDSLLHEVDRISKLQTEIKMKRLERLKMLEDKYNNSSTPTKKADGALIAEKKKTLMTALGGLSKPLNMETNDIKLSNTNEADDERHLINHEQLLDSEATSQEPLRDGEEYIPGQDINLNFPEVITVLVNNLASSEAEIQLIALHWIQVILSISPNVFIPFLSKILSVLLKLLSDSDPQITEIAQLVNGQLLSLCSSYVGKETDGKIAYGPIVNSLTLQFFDSRIDAKIACLDWLILIYHKAPNQILKHNDSMFLTLLKSLSNRDTVLIEKALSLLQSLCSDSNDDYLRQFLQDLLTLFKRDTKLVKTRANFIMRQISSRLSPERVYKVISSILDNYNDTTFVKMMIQILSTNLITSPEMSSLRNKLRTCEDGMFFNSLFKSWCPNPVSVISLCFVAENYELAYTVLQTYANYELKLNDLVQLDILIQLFESPVFTRMRLQLLEQQKHPFLHKCLFGILMIIPQSKAFETLNRRLNSLNIWTSQSYVMNNYTRQRESSNFCDSNSDISQRSVSQSKLHFQELINHFKTVSEEDEYSSDMIRLDHGANNKSLLLGSFLDGIDEDKQEIVTPISPMNEAINEEMESPNDSSSVILKDSSSLPFNHSMSDKSKK</sequence>
<reference evidence="8" key="4">
    <citation type="submission" date="2025-08" db="UniProtKB">
        <authorList>
            <consortium name="RefSeq"/>
        </authorList>
    </citation>
    <scope>IDENTIFICATION</scope>
    <source>
        <strain evidence="8">CBS432</strain>
    </source>
</reference>
<comment type="similarity">
    <text evidence="2">Belongs to the VAC14 family.</text>
</comment>
<evidence type="ECO:0000313" key="8">
    <source>
        <dbReference type="RefSeq" id="XP_033768119.1"/>
    </source>
</evidence>
<evidence type="ECO:0000256" key="1">
    <source>
        <dbReference type="ARBA" id="ARBA00004308"/>
    </source>
</evidence>
<feature type="region of interest" description="Disordered" evidence="6">
    <location>
        <begin position="848"/>
        <end position="880"/>
    </location>
</feature>
<dbReference type="RefSeq" id="XP_033768119.1">
    <property type="nucleotide sequence ID" value="XM_033912228.1"/>
</dbReference>
<evidence type="ECO:0000256" key="3">
    <source>
        <dbReference type="ARBA" id="ARBA00022737"/>
    </source>
</evidence>
<evidence type="ECO:0000256" key="2">
    <source>
        <dbReference type="ARBA" id="ARBA00010225"/>
    </source>
</evidence>
<dbReference type="GO" id="GO:0010008">
    <property type="term" value="C:endosome membrane"/>
    <property type="evidence" value="ECO:0007669"/>
    <property type="project" value="TreeGrafter"/>
</dbReference>
<evidence type="ECO:0000259" key="7">
    <source>
        <dbReference type="Pfam" id="PF11916"/>
    </source>
</evidence>
<reference evidence="8" key="1">
    <citation type="journal article" date="2017" name="Nat. Genet.">
        <title>Contrasting evolutionary genome dynamics between domesticated and wild yeasts.</title>
        <authorList>
            <person name="Yue J.X."/>
            <person name="Li J."/>
            <person name="Aigrain L."/>
            <person name="Hallin J."/>
            <person name="Persson K."/>
            <person name="Oliver K."/>
            <person name="Bergstrom A."/>
            <person name="Coupland P."/>
            <person name="Warringer J."/>
            <person name="Lagomarsino M.C."/>
            <person name="Fischer G."/>
            <person name="Durbin R."/>
            <person name="Liti G."/>
        </authorList>
    </citation>
    <scope>NUCLEOTIDE SEQUENCE</scope>
    <source>
        <strain evidence="8">CBS432</strain>
    </source>
</reference>
<dbReference type="PROSITE" id="PS50077">
    <property type="entry name" value="HEAT_REPEAT"/>
    <property type="match status" value="1"/>
</dbReference>
<dbReference type="InterPro" id="IPR021133">
    <property type="entry name" value="HEAT_type_2"/>
</dbReference>
<dbReference type="KEGG" id="spao:SPAR_L03950"/>
<proteinExistence type="inferred from homology"/>
<organism evidence="8">
    <name type="scientific">Saccharomyces paradoxus</name>
    <name type="common">Yeast</name>
    <name type="synonym">Saccharomyces douglasii</name>
    <dbReference type="NCBI Taxonomy" id="27291"/>
    <lineage>
        <taxon>Eukaryota</taxon>
        <taxon>Fungi</taxon>
        <taxon>Dikarya</taxon>
        <taxon>Ascomycota</taxon>
        <taxon>Saccharomycotina</taxon>
        <taxon>Saccharomycetes</taxon>
        <taxon>Saccharomycetales</taxon>
        <taxon>Saccharomycetaceae</taxon>
        <taxon>Saccharomyces</taxon>
    </lineage>
</organism>
<dbReference type="Pfam" id="PF12755">
    <property type="entry name" value="Vac14_Fab1_bd"/>
    <property type="match status" value="1"/>
</dbReference>
<keyword evidence="3" id="KW-0677">Repeat</keyword>
<feature type="repeat" description="HEAT" evidence="5">
    <location>
        <begin position="87"/>
        <end position="122"/>
    </location>
</feature>
<dbReference type="InterPro" id="IPR016024">
    <property type="entry name" value="ARM-type_fold"/>
</dbReference>
<gene>
    <name evidence="8" type="primary">VAC14</name>
    <name evidence="8" type="ORF">SPAR_L03950</name>
</gene>
<dbReference type="InterPro" id="IPR026825">
    <property type="entry name" value="Vac14"/>
</dbReference>
<dbReference type="Gene3D" id="1.25.10.10">
    <property type="entry name" value="Leucine-rich Repeat Variant"/>
    <property type="match status" value="3"/>
</dbReference>
<accession>A0A8B8UWH6</accession>
<dbReference type="FunFam" id="1.25.10.10:FF:000739">
    <property type="entry name" value="VAC14p Enzyme regulator"/>
    <property type="match status" value="1"/>
</dbReference>
<feature type="compositionally biased region" description="Low complexity" evidence="6">
    <location>
        <begin position="856"/>
        <end position="868"/>
    </location>
</feature>
<name>A0A8B8UWH6_SACPA</name>
<dbReference type="GeneID" id="54632488"/>
<feature type="domain" description="Vacuolar protein 14 C-terminal Fig4-binding" evidence="7">
    <location>
        <begin position="573"/>
        <end position="746"/>
    </location>
</feature>
<dbReference type="GO" id="GO:0006661">
    <property type="term" value="P:phosphatidylinositol biosynthetic process"/>
    <property type="evidence" value="ECO:0007669"/>
    <property type="project" value="InterPro"/>
</dbReference>